<feature type="chain" id="PRO_5047010252" description="Tat pathway signal sequence domain protein" evidence="1">
    <location>
        <begin position="27"/>
        <end position="217"/>
    </location>
</feature>
<organism evidence="2 3">
    <name type="scientific">Streptomyces gulbargensis</name>
    <dbReference type="NCBI Taxonomy" id="364901"/>
    <lineage>
        <taxon>Bacteria</taxon>
        <taxon>Bacillati</taxon>
        <taxon>Actinomycetota</taxon>
        <taxon>Actinomycetes</taxon>
        <taxon>Kitasatosporales</taxon>
        <taxon>Streptomycetaceae</taxon>
        <taxon>Streptomyces</taxon>
    </lineage>
</organism>
<accession>A0ABP7L6R2</accession>
<evidence type="ECO:0000313" key="3">
    <source>
        <dbReference type="Proteomes" id="UP001501000"/>
    </source>
</evidence>
<reference evidence="3" key="1">
    <citation type="journal article" date="2019" name="Int. J. Syst. Evol. Microbiol.">
        <title>The Global Catalogue of Microorganisms (GCM) 10K type strain sequencing project: providing services to taxonomists for standard genome sequencing and annotation.</title>
        <authorList>
            <consortium name="The Broad Institute Genomics Platform"/>
            <consortium name="The Broad Institute Genome Sequencing Center for Infectious Disease"/>
            <person name="Wu L."/>
            <person name="Ma J."/>
        </authorList>
    </citation>
    <scope>NUCLEOTIDE SEQUENCE [LARGE SCALE GENOMIC DNA]</scope>
    <source>
        <strain evidence="3">JCM 16956</strain>
    </source>
</reference>
<keyword evidence="3" id="KW-1185">Reference proteome</keyword>
<dbReference type="EMBL" id="BAABAJ010000001">
    <property type="protein sequence ID" value="GAA3895313.1"/>
    <property type="molecule type" value="Genomic_DNA"/>
</dbReference>
<dbReference type="RefSeq" id="WP_345277625.1">
    <property type="nucleotide sequence ID" value="NZ_BAABAJ010000001.1"/>
</dbReference>
<evidence type="ECO:0000313" key="2">
    <source>
        <dbReference type="EMBL" id="GAA3895313.1"/>
    </source>
</evidence>
<protein>
    <recommendedName>
        <fullName evidence="4">Tat pathway signal sequence domain protein</fullName>
    </recommendedName>
</protein>
<feature type="signal peptide" evidence="1">
    <location>
        <begin position="1"/>
        <end position="26"/>
    </location>
</feature>
<gene>
    <name evidence="2" type="ORF">GCM10022244_01470</name>
</gene>
<comment type="caution">
    <text evidence="2">The sequence shown here is derived from an EMBL/GenBank/DDBJ whole genome shotgun (WGS) entry which is preliminary data.</text>
</comment>
<keyword evidence="1" id="KW-0732">Signal</keyword>
<evidence type="ECO:0008006" key="4">
    <source>
        <dbReference type="Google" id="ProtNLM"/>
    </source>
</evidence>
<name>A0ABP7L6R2_9ACTN</name>
<evidence type="ECO:0000256" key="1">
    <source>
        <dbReference type="SAM" id="SignalP"/>
    </source>
</evidence>
<proteinExistence type="predicted"/>
<dbReference type="Proteomes" id="UP001501000">
    <property type="component" value="Unassembled WGS sequence"/>
</dbReference>
<sequence length="217" mass="20969">MHQRALLATVGLAVAATLATATQAGASGSVLTTGSSSGPSVAVGDVLTASLVSGTKARIATTQGGTSGITCSSSGFSATVTGNPAAPGTATETLTAHTLSTCTTNITGATGVQSITVNNLPYNTAVTSGGSLSVTAGSAGPIQTTLKIGTILGPITCVYRATGLTAAPSNTDNSLTFTDQLFTKASGPGTCPANGYFSAKYGPVVDTTQGGAAVFVN</sequence>